<evidence type="ECO:0000256" key="1">
    <source>
        <dbReference type="SAM" id="Phobius"/>
    </source>
</evidence>
<dbReference type="Proteomes" id="UP001430377">
    <property type="component" value="Unassembled WGS sequence"/>
</dbReference>
<keyword evidence="1" id="KW-0472">Membrane</keyword>
<dbReference type="EMBL" id="RKLR01000001">
    <property type="protein sequence ID" value="MBX0321575.1"/>
    <property type="molecule type" value="Genomic_DNA"/>
</dbReference>
<keyword evidence="1" id="KW-1133">Transmembrane helix</keyword>
<evidence type="ECO:0000313" key="2">
    <source>
        <dbReference type="EMBL" id="MBX0321575.1"/>
    </source>
</evidence>
<accession>A0AAW4PLZ5</accession>
<keyword evidence="1" id="KW-0812">Transmembrane</keyword>
<dbReference type="RefSeq" id="WP_220616593.1">
    <property type="nucleotide sequence ID" value="NZ_RKLR01000001.1"/>
</dbReference>
<reference evidence="2 3" key="1">
    <citation type="submission" date="2021-06" db="EMBL/GenBank/DDBJ databases">
        <title>Halomicroarcula sp. a new haloarchaeum isolated from saline soil.</title>
        <authorList>
            <person name="Duran-Viseras A."/>
            <person name="Sanchez-Porro C."/>
            <person name="Ventosa A."/>
        </authorList>
    </citation>
    <scope>NUCLEOTIDE SEQUENCE [LARGE SCALE GENOMIC DNA]</scope>
    <source>
        <strain evidence="2 3">F13</strain>
    </source>
</reference>
<gene>
    <name evidence="2" type="ORF">EGH21_00895</name>
</gene>
<evidence type="ECO:0000313" key="3">
    <source>
        <dbReference type="Proteomes" id="UP001430377"/>
    </source>
</evidence>
<protein>
    <submittedName>
        <fullName evidence="2">Uncharacterized protein</fullName>
    </submittedName>
</protein>
<proteinExistence type="predicted"/>
<organism evidence="2 3">
    <name type="scientific">Haloarcula rubra</name>
    <dbReference type="NCBI Taxonomy" id="2487747"/>
    <lineage>
        <taxon>Archaea</taxon>
        <taxon>Methanobacteriati</taxon>
        <taxon>Methanobacteriota</taxon>
        <taxon>Stenosarchaea group</taxon>
        <taxon>Halobacteria</taxon>
        <taxon>Halobacteriales</taxon>
        <taxon>Haloarculaceae</taxon>
        <taxon>Haloarcula</taxon>
    </lineage>
</organism>
<name>A0AAW4PLZ5_9EURY</name>
<feature type="transmembrane region" description="Helical" evidence="1">
    <location>
        <begin position="6"/>
        <end position="24"/>
    </location>
</feature>
<keyword evidence="3" id="KW-1185">Reference proteome</keyword>
<comment type="caution">
    <text evidence="2">The sequence shown here is derived from an EMBL/GenBank/DDBJ whole genome shotgun (WGS) entry which is preliminary data.</text>
</comment>
<dbReference type="AlphaFoldDB" id="A0AAW4PLZ5"/>
<sequence length="51" mass="5270">MVQTGAALALIAITLFCLLLLYFATIKYVSAVLIDDEEGHEGNTSSGGPAA</sequence>